<dbReference type="InterPro" id="IPR039422">
    <property type="entry name" value="MarR/SlyA-like"/>
</dbReference>
<dbReference type="Gene3D" id="1.10.10.10">
    <property type="entry name" value="Winged helix-like DNA-binding domain superfamily/Winged helix DNA-binding domain"/>
    <property type="match status" value="1"/>
</dbReference>
<accession>A0AAU7AP87</accession>
<sequence>MSELADRDAVPPAEAAPTGLEGLGAAFRELLAAERRLRGRDSQRDAGVLSMAHFRALGVLAEQGALPAGRIATAAQLTPASVTQMLDHLEHEGLVVRERSSSDRRVVVVTLTPDGEARFAAKRQHFRTKWEAIFGDLTPAEQAAGTEVLRRLAGMLDDN</sequence>
<dbReference type="RefSeq" id="WP_354700011.1">
    <property type="nucleotide sequence ID" value="NZ_CP114014.1"/>
</dbReference>
<dbReference type="Pfam" id="PF01047">
    <property type="entry name" value="MarR"/>
    <property type="match status" value="1"/>
</dbReference>
<reference evidence="2" key="1">
    <citation type="submission" date="2022-12" db="EMBL/GenBank/DDBJ databases">
        <title>Paraconexibacter alkalitolerans sp. nov. and Baekduia alba sp. nov., isolated from soil and emended description of the genera Paraconexibacter (Chun et al., 2020) and Baekduia (An et al., 2020).</title>
        <authorList>
            <person name="Vieira S."/>
            <person name="Huber K.J."/>
            <person name="Geppert A."/>
            <person name="Wolf J."/>
            <person name="Neumann-Schaal M."/>
            <person name="Muesken M."/>
            <person name="Overmann J."/>
        </authorList>
    </citation>
    <scope>NUCLEOTIDE SEQUENCE</scope>
    <source>
        <strain evidence="2">AEG42_29</strain>
    </source>
</reference>
<organism evidence="2">
    <name type="scientific">Paraconexibacter sp. AEG42_29</name>
    <dbReference type="NCBI Taxonomy" id="2997339"/>
    <lineage>
        <taxon>Bacteria</taxon>
        <taxon>Bacillati</taxon>
        <taxon>Actinomycetota</taxon>
        <taxon>Thermoleophilia</taxon>
        <taxon>Solirubrobacterales</taxon>
        <taxon>Paraconexibacteraceae</taxon>
        <taxon>Paraconexibacter</taxon>
    </lineage>
</organism>
<dbReference type="InterPro" id="IPR036390">
    <property type="entry name" value="WH_DNA-bd_sf"/>
</dbReference>
<proteinExistence type="predicted"/>
<dbReference type="InterPro" id="IPR036388">
    <property type="entry name" value="WH-like_DNA-bd_sf"/>
</dbReference>
<dbReference type="GO" id="GO:0003700">
    <property type="term" value="F:DNA-binding transcription factor activity"/>
    <property type="evidence" value="ECO:0007669"/>
    <property type="project" value="InterPro"/>
</dbReference>
<evidence type="ECO:0000259" key="1">
    <source>
        <dbReference type="PROSITE" id="PS50995"/>
    </source>
</evidence>
<dbReference type="KEGG" id="parq:DSM112329_00270"/>
<protein>
    <recommendedName>
        <fullName evidence="1">HTH marR-type domain-containing protein</fullName>
    </recommendedName>
</protein>
<name>A0AAU7AP87_9ACTN</name>
<dbReference type="InterPro" id="IPR000835">
    <property type="entry name" value="HTH_MarR-typ"/>
</dbReference>
<dbReference type="SMART" id="SM00347">
    <property type="entry name" value="HTH_MARR"/>
    <property type="match status" value="1"/>
</dbReference>
<dbReference type="AlphaFoldDB" id="A0AAU7AP87"/>
<evidence type="ECO:0000313" key="2">
    <source>
        <dbReference type="EMBL" id="XAY03455.1"/>
    </source>
</evidence>
<feature type="domain" description="HTH marR-type" evidence="1">
    <location>
        <begin position="23"/>
        <end position="154"/>
    </location>
</feature>
<dbReference type="EMBL" id="CP114014">
    <property type="protein sequence ID" value="XAY03455.1"/>
    <property type="molecule type" value="Genomic_DNA"/>
</dbReference>
<dbReference type="PROSITE" id="PS50995">
    <property type="entry name" value="HTH_MARR_2"/>
    <property type="match status" value="1"/>
</dbReference>
<dbReference type="PRINTS" id="PR00598">
    <property type="entry name" value="HTHMARR"/>
</dbReference>
<dbReference type="PANTHER" id="PTHR33164">
    <property type="entry name" value="TRANSCRIPTIONAL REGULATOR, MARR FAMILY"/>
    <property type="match status" value="1"/>
</dbReference>
<dbReference type="PANTHER" id="PTHR33164:SF57">
    <property type="entry name" value="MARR-FAMILY TRANSCRIPTIONAL REGULATOR"/>
    <property type="match status" value="1"/>
</dbReference>
<dbReference type="SUPFAM" id="SSF46785">
    <property type="entry name" value="Winged helix' DNA-binding domain"/>
    <property type="match status" value="1"/>
</dbReference>
<gene>
    <name evidence="2" type="ORF">DSM112329_00270</name>
</gene>
<dbReference type="GO" id="GO:0006950">
    <property type="term" value="P:response to stress"/>
    <property type="evidence" value="ECO:0007669"/>
    <property type="project" value="TreeGrafter"/>
</dbReference>